<evidence type="ECO:0000313" key="3">
    <source>
        <dbReference type="EMBL" id="NJQ06681.1"/>
    </source>
</evidence>
<organism evidence="3 4">
    <name type="scientific">Streptomyces lonarensis</name>
    <dbReference type="NCBI Taxonomy" id="700599"/>
    <lineage>
        <taxon>Bacteria</taxon>
        <taxon>Bacillati</taxon>
        <taxon>Actinomycetota</taxon>
        <taxon>Actinomycetes</taxon>
        <taxon>Kitasatosporales</taxon>
        <taxon>Streptomycetaceae</taxon>
        <taxon>Streptomyces</taxon>
    </lineage>
</organism>
<keyword evidence="3" id="KW-0808">Transferase</keyword>
<dbReference type="PROSITE" id="PS51186">
    <property type="entry name" value="GNAT"/>
    <property type="match status" value="1"/>
</dbReference>
<dbReference type="Gene3D" id="3.40.630.30">
    <property type="match status" value="1"/>
</dbReference>
<dbReference type="Proteomes" id="UP000578686">
    <property type="component" value="Unassembled WGS sequence"/>
</dbReference>
<dbReference type="AlphaFoldDB" id="A0A7X6D1V1"/>
<accession>A0A7X6D1V1</accession>
<evidence type="ECO:0000313" key="4">
    <source>
        <dbReference type="Proteomes" id="UP000578686"/>
    </source>
</evidence>
<evidence type="ECO:0000256" key="1">
    <source>
        <dbReference type="SAM" id="MobiDB-lite"/>
    </source>
</evidence>
<dbReference type="CDD" id="cd04301">
    <property type="entry name" value="NAT_SF"/>
    <property type="match status" value="1"/>
</dbReference>
<keyword evidence="4" id="KW-1185">Reference proteome</keyword>
<feature type="domain" description="N-acetyltransferase" evidence="2">
    <location>
        <begin position="1"/>
        <end position="144"/>
    </location>
</feature>
<sequence length="176" mass="19297">MLRPAGTDDRPGLAALWQMFRHELSDFDHSRPAADGAFGRERLDAALTEPDRELVLIEQDGRVVGFAAVRGLLGPCRVVSAFFVVRTARRAGIGGRAADALLRARPGPWEIPFQQVNAAAVVFWRGVAERAAPGAWHEERRPVPGRPDLPPDVWISLSQPPGTDAHHVPPRSPSRR</sequence>
<dbReference type="EMBL" id="JAAVJD010000101">
    <property type="protein sequence ID" value="NJQ06681.1"/>
    <property type="molecule type" value="Genomic_DNA"/>
</dbReference>
<comment type="caution">
    <text evidence="3">The sequence shown here is derived from an EMBL/GenBank/DDBJ whole genome shotgun (WGS) entry which is preliminary data.</text>
</comment>
<proteinExistence type="predicted"/>
<dbReference type="Pfam" id="PF00583">
    <property type="entry name" value="Acetyltransf_1"/>
    <property type="match status" value="1"/>
</dbReference>
<gene>
    <name evidence="3" type="ORF">HCN56_14075</name>
</gene>
<protein>
    <submittedName>
        <fullName evidence="3">GNAT family N-acetyltransferase</fullName>
    </submittedName>
</protein>
<feature type="region of interest" description="Disordered" evidence="1">
    <location>
        <begin position="134"/>
        <end position="176"/>
    </location>
</feature>
<name>A0A7X6D1V1_9ACTN</name>
<dbReference type="SUPFAM" id="SSF55729">
    <property type="entry name" value="Acyl-CoA N-acyltransferases (Nat)"/>
    <property type="match status" value="1"/>
</dbReference>
<dbReference type="GO" id="GO:0016747">
    <property type="term" value="F:acyltransferase activity, transferring groups other than amino-acyl groups"/>
    <property type="evidence" value="ECO:0007669"/>
    <property type="project" value="InterPro"/>
</dbReference>
<dbReference type="InterPro" id="IPR016181">
    <property type="entry name" value="Acyl_CoA_acyltransferase"/>
</dbReference>
<reference evidence="3 4" key="1">
    <citation type="submission" date="2020-03" db="EMBL/GenBank/DDBJ databases">
        <title>Draft genome of Streptomyces sp. ventii, isolated from the Axial Seamount in the Pacific Ocean, and resequencing of the two type strains Streptomyces lonarensis strain NCL 716 and Streptomyces bohaiensis strain 11A07.</title>
        <authorList>
            <person name="Loughran R.M."/>
            <person name="Pfannmuller K.M."/>
            <person name="Wasson B.J."/>
            <person name="Deadmond M.C."/>
            <person name="Paddock B.E."/>
            <person name="Koyack M.J."/>
            <person name="Gallegos D.A."/>
            <person name="Mitchell E.A."/>
            <person name="Ushijima B."/>
            <person name="Saw J.H."/>
            <person name="Mcphail K.L."/>
            <person name="Videau P."/>
        </authorList>
    </citation>
    <scope>NUCLEOTIDE SEQUENCE [LARGE SCALE GENOMIC DNA]</scope>
    <source>
        <strain evidence="3 4">NCL716</strain>
    </source>
</reference>
<evidence type="ECO:0000259" key="2">
    <source>
        <dbReference type="PROSITE" id="PS51186"/>
    </source>
</evidence>
<dbReference type="InterPro" id="IPR000182">
    <property type="entry name" value="GNAT_dom"/>
</dbReference>